<organism evidence="2 3">
    <name type="scientific">Alicyclobacillus acidocaldarius (strain Tc-4-1)</name>
    <name type="common">Bacillus acidocaldarius</name>
    <dbReference type="NCBI Taxonomy" id="1048834"/>
    <lineage>
        <taxon>Bacteria</taxon>
        <taxon>Bacillati</taxon>
        <taxon>Bacillota</taxon>
        <taxon>Bacilli</taxon>
        <taxon>Bacillales</taxon>
        <taxon>Alicyclobacillaceae</taxon>
        <taxon>Alicyclobacillus</taxon>
    </lineage>
</organism>
<dbReference type="PATRIC" id="fig|1048834.4.peg.603"/>
<protein>
    <submittedName>
        <fullName evidence="2">Uncharacterized protein</fullName>
    </submittedName>
</protein>
<dbReference type="STRING" id="1048834.TC41_0639"/>
<dbReference type="EMBL" id="CP002902">
    <property type="protein sequence ID" value="AEJ42598.1"/>
    <property type="molecule type" value="Genomic_DNA"/>
</dbReference>
<gene>
    <name evidence="2" type="ordered locus">TC41_0639</name>
</gene>
<dbReference type="AlphaFoldDB" id="F8IDU4"/>
<sequence>MYAAIDEERDLMGRMRESPRLSRQVLVFAAVGVLNTAVDTGVFLGLRRCATSPRPWLRWYPMPVEW</sequence>
<dbReference type="KEGG" id="aad:TC41_0639"/>
<proteinExistence type="predicted"/>
<reference evidence="2 3" key="1">
    <citation type="journal article" date="2011" name="J. Bacteriol.">
        <title>Complete Genome Sequence of Alicyclobacillus acidocaldarius Strain Tc-4-1.</title>
        <authorList>
            <person name="Chen Y."/>
            <person name="He Y."/>
            <person name="Zhang B."/>
            <person name="Yang J."/>
            <person name="Li W."/>
            <person name="Dong Z."/>
            <person name="Hu S."/>
        </authorList>
    </citation>
    <scope>NUCLEOTIDE SEQUENCE [LARGE SCALE GENOMIC DNA]</scope>
    <source>
        <strain evidence="2 3">Tc-4-1</strain>
    </source>
</reference>
<name>F8IDU4_ALIAT</name>
<feature type="transmembrane region" description="Helical" evidence="1">
    <location>
        <begin position="25"/>
        <end position="46"/>
    </location>
</feature>
<dbReference type="Proteomes" id="UP000000292">
    <property type="component" value="Chromosome"/>
</dbReference>
<reference evidence="3" key="2">
    <citation type="submission" date="2011-06" db="EMBL/GenBank/DDBJ databases">
        <title>The complete genome sequence of Alicyclobacillus acidocaldarius sp. Tc-4-1.</title>
        <authorList>
            <person name="Chen Y."/>
            <person name="He Y."/>
            <person name="Dong Z."/>
            <person name="Hu S."/>
        </authorList>
    </citation>
    <scope>NUCLEOTIDE SEQUENCE [LARGE SCALE GENOMIC DNA]</scope>
    <source>
        <strain evidence="3">Tc-4-1</strain>
    </source>
</reference>
<evidence type="ECO:0000313" key="3">
    <source>
        <dbReference type="Proteomes" id="UP000000292"/>
    </source>
</evidence>
<evidence type="ECO:0000313" key="2">
    <source>
        <dbReference type="EMBL" id="AEJ42598.1"/>
    </source>
</evidence>
<dbReference type="HOGENOM" id="CLU_2821550_0_0_9"/>
<accession>F8IDU4</accession>
<keyword evidence="1" id="KW-0472">Membrane</keyword>
<keyword evidence="1" id="KW-0812">Transmembrane</keyword>
<keyword evidence="1" id="KW-1133">Transmembrane helix</keyword>
<evidence type="ECO:0000256" key="1">
    <source>
        <dbReference type="SAM" id="Phobius"/>
    </source>
</evidence>